<sequence>MAVKNYFSIFFTNEPWKLDGEERKIHILLNVVLGIPILYLLSYIFANLMKLHYLPFFFALCFFLIAWIFYVYYWDQLDSKYGLKPFQSPFPYSYQGYIILFTLSAPAFFFLMLALGLTSGNFWFGLGGAVALVYPILGMFFRIKTFSDDSILIPKGKAVLPDKVVLPDGKELSSGEGRVVTETVKGFGFMPLSYWILASAVGLYTVGRGFSGIQLHFTSGTPPLEAAIFTIILGLLLQTVYLFPDKLNRIVPIELRTKKGFLFMFVLAFVLFGVSQFLIGIVTL</sequence>
<dbReference type="AlphaFoldDB" id="A0A9E5DM72"/>
<proteinExistence type="predicted"/>
<evidence type="ECO:0000313" key="2">
    <source>
        <dbReference type="EMBL" id="MCZ3366221.1"/>
    </source>
</evidence>
<dbReference type="RefSeq" id="WP_048082164.1">
    <property type="nucleotide sequence ID" value="NZ_JAPVER010000020.1"/>
</dbReference>
<name>A0A9E5DM72_9EURY</name>
<organism evidence="3">
    <name type="scientific">Methanobacterium veterum</name>
    <dbReference type="NCBI Taxonomy" id="408577"/>
    <lineage>
        <taxon>Archaea</taxon>
        <taxon>Methanobacteriati</taxon>
        <taxon>Methanobacteriota</taxon>
        <taxon>Methanomada group</taxon>
        <taxon>Methanobacteria</taxon>
        <taxon>Methanobacteriales</taxon>
        <taxon>Methanobacteriaceae</taxon>
        <taxon>Methanobacterium</taxon>
    </lineage>
</organism>
<feature type="transmembrane region" description="Helical" evidence="1">
    <location>
        <begin position="187"/>
        <end position="206"/>
    </location>
</feature>
<comment type="caution">
    <text evidence="3">The sequence shown here is derived from an EMBL/GenBank/DDBJ whole genome shotgun (WGS) entry which is preliminary data.</text>
</comment>
<dbReference type="Proteomes" id="UP001068021">
    <property type="component" value="Unassembled WGS sequence"/>
</dbReference>
<reference evidence="3" key="1">
    <citation type="submission" date="2022-12" db="EMBL/GenBank/DDBJ databases">
        <title>Reclassification of two methanogenic archaea species isolated from the Kolyma lowland permafrost.</title>
        <authorList>
            <person name="Trubitsyn V.E."/>
            <person name="Rivkina E.M."/>
            <person name="Shcherbakova V.A."/>
        </authorList>
    </citation>
    <scope>NUCLEOTIDE SEQUENCE</scope>
    <source>
        <strain evidence="2">M2</strain>
        <strain evidence="3">MK4</strain>
    </source>
</reference>
<keyword evidence="1" id="KW-1133">Transmembrane helix</keyword>
<evidence type="ECO:0000313" key="4">
    <source>
        <dbReference type="Proteomes" id="UP001068021"/>
    </source>
</evidence>
<keyword evidence="1" id="KW-0472">Membrane</keyword>
<feature type="transmembrane region" description="Helical" evidence="1">
    <location>
        <begin position="94"/>
        <end position="116"/>
    </location>
</feature>
<evidence type="ECO:0000256" key="1">
    <source>
        <dbReference type="SAM" id="Phobius"/>
    </source>
</evidence>
<protein>
    <submittedName>
        <fullName evidence="3">Uncharacterized protein</fullName>
    </submittedName>
</protein>
<feature type="transmembrane region" description="Helical" evidence="1">
    <location>
        <begin position="122"/>
        <end position="141"/>
    </location>
</feature>
<feature type="transmembrane region" description="Helical" evidence="1">
    <location>
        <begin position="27"/>
        <end position="46"/>
    </location>
</feature>
<keyword evidence="1" id="KW-0812">Transmembrane</keyword>
<accession>A0A9E5DM72</accession>
<dbReference type="EMBL" id="JAPVER010000020">
    <property type="protein sequence ID" value="MCZ3366221.1"/>
    <property type="molecule type" value="Genomic_DNA"/>
</dbReference>
<feature type="transmembrane region" description="Helical" evidence="1">
    <location>
        <begin position="260"/>
        <end position="282"/>
    </location>
</feature>
<gene>
    <name evidence="3" type="ORF">O3H35_02795</name>
    <name evidence="2" type="ORF">O3H54_10050</name>
</gene>
<evidence type="ECO:0000313" key="3">
    <source>
        <dbReference type="EMBL" id="MCZ3371551.1"/>
    </source>
</evidence>
<feature type="transmembrane region" description="Helical" evidence="1">
    <location>
        <begin position="52"/>
        <end position="73"/>
    </location>
</feature>
<dbReference type="Proteomes" id="UP001074446">
    <property type="component" value="Unassembled WGS sequence"/>
</dbReference>
<feature type="transmembrane region" description="Helical" evidence="1">
    <location>
        <begin position="226"/>
        <end position="244"/>
    </location>
</feature>
<keyword evidence="4" id="KW-1185">Reference proteome</keyword>
<dbReference type="EMBL" id="JAPVES010000025">
    <property type="protein sequence ID" value="MCZ3371551.1"/>
    <property type="molecule type" value="Genomic_DNA"/>
</dbReference>